<dbReference type="GO" id="GO:0003677">
    <property type="term" value="F:DNA binding"/>
    <property type="evidence" value="ECO:0007669"/>
    <property type="project" value="InterPro"/>
</dbReference>
<organism evidence="1 2">
    <name type="scientific">Nitrosomonas communis</name>
    <dbReference type="NCBI Taxonomy" id="44574"/>
    <lineage>
        <taxon>Bacteria</taxon>
        <taxon>Pseudomonadati</taxon>
        <taxon>Pseudomonadota</taxon>
        <taxon>Betaproteobacteria</taxon>
        <taxon>Nitrosomonadales</taxon>
        <taxon>Nitrosomonadaceae</taxon>
        <taxon>Nitrosomonas</taxon>
    </lineage>
</organism>
<evidence type="ECO:0000313" key="1">
    <source>
        <dbReference type="EMBL" id="SDW95526.1"/>
    </source>
</evidence>
<proteinExistence type="predicted"/>
<dbReference type="Proteomes" id="UP000183454">
    <property type="component" value="Unassembled WGS sequence"/>
</dbReference>
<dbReference type="AlphaFoldDB" id="A0A1H2XRT7"/>
<accession>A0A1H2XRT7</accession>
<protein>
    <recommendedName>
        <fullName evidence="3">Transposase IS200-like domain-containing protein</fullName>
    </recommendedName>
</protein>
<evidence type="ECO:0008006" key="3">
    <source>
        <dbReference type="Google" id="ProtNLM"/>
    </source>
</evidence>
<sequence>MHQLNDVYTQALNRRHGHGGHFFQARYKAILVDKEHYLLELLHYVILNPLRAEGMINWLEDWLWSSYLTVIWGALRPEWLTTDWLLSLFGKRKKTG</sequence>
<reference evidence="1 2" key="1">
    <citation type="submission" date="2016-10" db="EMBL/GenBank/DDBJ databases">
        <authorList>
            <person name="de Groot N.N."/>
        </authorList>
    </citation>
    <scope>NUCLEOTIDE SEQUENCE [LARGE SCALE GENOMIC DNA]</scope>
    <source>
        <strain evidence="1 2">Nm110</strain>
    </source>
</reference>
<name>A0A1H2XRT7_9PROT</name>
<dbReference type="SUPFAM" id="SSF143422">
    <property type="entry name" value="Transposase IS200-like"/>
    <property type="match status" value="1"/>
</dbReference>
<dbReference type="GO" id="GO:0004803">
    <property type="term" value="F:transposase activity"/>
    <property type="evidence" value="ECO:0007669"/>
    <property type="project" value="InterPro"/>
</dbReference>
<dbReference type="RefSeq" id="WP_083340280.1">
    <property type="nucleotide sequence ID" value="NZ_FNNH01000042.1"/>
</dbReference>
<dbReference type="EMBL" id="FNNH01000042">
    <property type="protein sequence ID" value="SDW95526.1"/>
    <property type="molecule type" value="Genomic_DNA"/>
</dbReference>
<dbReference type="Gene3D" id="3.30.70.1290">
    <property type="entry name" value="Transposase IS200-like"/>
    <property type="match status" value="1"/>
</dbReference>
<gene>
    <name evidence="1" type="ORF">SAMN05421882_10428</name>
</gene>
<evidence type="ECO:0000313" key="2">
    <source>
        <dbReference type="Proteomes" id="UP000183454"/>
    </source>
</evidence>
<dbReference type="PANTHER" id="PTHR34322:SF2">
    <property type="entry name" value="TRANSPOSASE IS200-LIKE DOMAIN-CONTAINING PROTEIN"/>
    <property type="match status" value="1"/>
</dbReference>
<dbReference type="GO" id="GO:0006313">
    <property type="term" value="P:DNA transposition"/>
    <property type="evidence" value="ECO:0007669"/>
    <property type="project" value="InterPro"/>
</dbReference>
<dbReference type="InterPro" id="IPR036515">
    <property type="entry name" value="Transposase_17_sf"/>
</dbReference>
<dbReference type="PANTHER" id="PTHR34322">
    <property type="entry name" value="TRANSPOSASE, Y1_TNP DOMAIN-CONTAINING"/>
    <property type="match status" value="1"/>
</dbReference>